<dbReference type="AlphaFoldDB" id="A0A6J6YZ46"/>
<evidence type="ECO:0000256" key="1">
    <source>
        <dbReference type="SAM" id="MobiDB-lite"/>
    </source>
</evidence>
<organism evidence="2">
    <name type="scientific">freshwater metagenome</name>
    <dbReference type="NCBI Taxonomy" id="449393"/>
    <lineage>
        <taxon>unclassified sequences</taxon>
        <taxon>metagenomes</taxon>
        <taxon>ecological metagenomes</taxon>
    </lineage>
</organism>
<dbReference type="EMBL" id="CAFAAV010000058">
    <property type="protein sequence ID" value="CAB4814742.1"/>
    <property type="molecule type" value="Genomic_DNA"/>
</dbReference>
<feature type="region of interest" description="Disordered" evidence="1">
    <location>
        <begin position="138"/>
        <end position="166"/>
    </location>
</feature>
<name>A0A6J6YZ46_9ZZZZ</name>
<proteinExistence type="predicted"/>
<feature type="region of interest" description="Disordered" evidence="1">
    <location>
        <begin position="238"/>
        <end position="277"/>
    </location>
</feature>
<sequence length="330" mass="36202">MAVDAHRVEHLGDTLHGLTNADEQVLGTLHERVEQPDSDPILRSGRDTEEALHLVGDAGVLLQDRLRRHRDAVTQDDDGERRARRCGGEDVAHAVSVTHRLAVDRHHQIARQQPGLGGGRIGHDACQMHIVRVLHPTGECVDGHDDRERDDQVHDRTGGDHPHPPGVGALTVRLPLVLGGHLVDVGHADDLHEAAERDCPHAVLDAIAVNAPHPRAEPEEELSGLHPAAAGSPEVAQLVQHDRHCQSEHEHQHPRVRPTEEREQRHPGQRSDDHRRGFGLLWHDGGLRAPRDDLLFELQQTHLGSTSWATTRARASAATMSSTVESALGS</sequence>
<gene>
    <name evidence="2" type="ORF">UFOPK3099_00982</name>
</gene>
<feature type="compositionally biased region" description="Basic and acidic residues" evidence="1">
    <location>
        <begin position="240"/>
        <end position="276"/>
    </location>
</feature>
<reference evidence="2" key="1">
    <citation type="submission" date="2020-05" db="EMBL/GenBank/DDBJ databases">
        <authorList>
            <person name="Chiriac C."/>
            <person name="Salcher M."/>
            <person name="Ghai R."/>
            <person name="Kavagutti S V."/>
        </authorList>
    </citation>
    <scope>NUCLEOTIDE SEQUENCE</scope>
</reference>
<evidence type="ECO:0000313" key="2">
    <source>
        <dbReference type="EMBL" id="CAB4814742.1"/>
    </source>
</evidence>
<accession>A0A6J6YZ46</accession>
<feature type="compositionally biased region" description="Basic and acidic residues" evidence="1">
    <location>
        <begin position="141"/>
        <end position="163"/>
    </location>
</feature>
<protein>
    <submittedName>
        <fullName evidence="2">Unannotated protein</fullName>
    </submittedName>
</protein>